<evidence type="ECO:0000259" key="11">
    <source>
        <dbReference type="PROSITE" id="PS50089"/>
    </source>
</evidence>
<dbReference type="InterPro" id="IPR013083">
    <property type="entry name" value="Znf_RING/FYVE/PHD"/>
</dbReference>
<dbReference type="Gene3D" id="3.30.40.10">
    <property type="entry name" value="Zinc/RING finger domain, C3HC4 (zinc finger)"/>
    <property type="match status" value="1"/>
</dbReference>
<dbReference type="HOGENOM" id="CLU_005224_1_0_1"/>
<dbReference type="InterPro" id="IPR052256">
    <property type="entry name" value="E3_ubiquitin-ligase_CHFR"/>
</dbReference>
<dbReference type="PROSITE" id="PS50089">
    <property type="entry name" value="ZF_RING_2"/>
    <property type="match status" value="1"/>
</dbReference>
<feature type="compositionally biased region" description="Polar residues" evidence="9">
    <location>
        <begin position="369"/>
        <end position="401"/>
    </location>
</feature>
<dbReference type="SUPFAM" id="SSF50044">
    <property type="entry name" value="SH3-domain"/>
    <property type="match status" value="1"/>
</dbReference>
<dbReference type="GO" id="GO:0016567">
    <property type="term" value="P:protein ubiquitination"/>
    <property type="evidence" value="ECO:0007669"/>
    <property type="project" value="TreeGrafter"/>
</dbReference>
<dbReference type="GO" id="GO:0006511">
    <property type="term" value="P:ubiquitin-dependent protein catabolic process"/>
    <property type="evidence" value="ECO:0007669"/>
    <property type="project" value="TreeGrafter"/>
</dbReference>
<dbReference type="InterPro" id="IPR018957">
    <property type="entry name" value="Znf_C3HC4_RING-type"/>
</dbReference>
<protein>
    <submittedName>
        <fullName evidence="12">E3 ubiquitin-protein ligase CHFR</fullName>
    </submittedName>
</protein>
<dbReference type="AlphaFoldDB" id="N4U6D3"/>
<dbReference type="PROSITE" id="PS00518">
    <property type="entry name" value="ZF_RING_1"/>
    <property type="match status" value="1"/>
</dbReference>
<evidence type="ECO:0000259" key="10">
    <source>
        <dbReference type="PROSITE" id="PS50002"/>
    </source>
</evidence>
<feature type="region of interest" description="Disordered" evidence="9">
    <location>
        <begin position="293"/>
        <end position="436"/>
    </location>
</feature>
<feature type="region of interest" description="Disordered" evidence="9">
    <location>
        <begin position="109"/>
        <end position="134"/>
    </location>
</feature>
<keyword evidence="2 8" id="KW-0728">SH3 domain</keyword>
<dbReference type="InterPro" id="IPR001452">
    <property type="entry name" value="SH3_domain"/>
</dbReference>
<accession>N4U6D3</accession>
<dbReference type="GO" id="GO:0004842">
    <property type="term" value="F:ubiquitin-protein transferase activity"/>
    <property type="evidence" value="ECO:0007669"/>
    <property type="project" value="TreeGrafter"/>
</dbReference>
<keyword evidence="5" id="KW-0862">Zinc</keyword>
<evidence type="ECO:0000313" key="12">
    <source>
        <dbReference type="EMBL" id="ENH64361.1"/>
    </source>
</evidence>
<comment type="similarity">
    <text evidence="1">Belongs to the SH3RF family.</text>
</comment>
<name>N4U6D3_FUSC1</name>
<sequence length="779" mass="87188">MEPTNAGLDLEKELTCSICTELLYQPLTLLDCLHTFCGACLKEWFTFQAATAERAPNPPAPGTNIFTCPSCRAAVRTTQHNATVVTLLDMFIAASPGKDRSAAEKEEMAKKYKPGDQVLPTINTHRTADERRIDAEDRRLVEEVRELSLQEAGVSSGPPRTRRRRESRSADDRRRTSRDRERDRGRDRSVDSRHQRRGSRRPRVDDGGRHSSDQLHVEGERRRRRSESRQRQIEHQSSIRSLISSGDMSERDIEREIESFARQIQEEGLLDGLDLDNIDLSRDDELSRRITEAYRRRQRDRTRQEARRNNGNNYPPLTRYAENAAAGDPRMLAPEGGRPRERSRPHSRSQSEGLGDGLLAEVVEPRPATRSSTDLGSRPQASDITQSRPSFSEGRSTSTPIHTVPFPNPTEAASFSNNTGNMSFASRQGTSQSASVPPLFSHHDAAAGRANRPRPVDLAIVHQTVTSPISSPTVSGHQRTRSQLYPEPSVSCSRCNKQHIEYELHYNCSICANGQWNVCLNCYRAGKGCHHWFGFGHGAFSKWEKIRQQKGDASLPQPHTLTALRYRPPRSSPGGADGRKTLTADDPRHRLESGTFYAAPGDYDICSSCYGNLIVQRQISPENGHSGWRRCLNGHRMVVIAFTDGKSGRWRYIAQDLVGGQGLKPEAAEKAEHREKGLQKWVWHENGQDLARLVTKDVSETAPSESGFAKSLPPDGGVGLKATARFGWYPRPGADDELLFPKGAEIKEIEDVNGEWFFGAYMGTRGLFPAPYVRLEQDA</sequence>
<feature type="compositionally biased region" description="Basic and acidic residues" evidence="9">
    <location>
        <begin position="167"/>
        <end position="193"/>
    </location>
</feature>
<dbReference type="PANTHER" id="PTHR16079">
    <property type="entry name" value="UBIQUITIN LIGASE PROTEIN CHFR"/>
    <property type="match status" value="1"/>
</dbReference>
<evidence type="ECO:0000256" key="8">
    <source>
        <dbReference type="PROSITE-ProRule" id="PRU00192"/>
    </source>
</evidence>
<evidence type="ECO:0000256" key="5">
    <source>
        <dbReference type="ARBA" id="ARBA00022833"/>
    </source>
</evidence>
<dbReference type="EMBL" id="KB730528">
    <property type="protein sequence ID" value="ENH64361.1"/>
    <property type="molecule type" value="Genomic_DNA"/>
</dbReference>
<evidence type="ECO:0000256" key="2">
    <source>
        <dbReference type="ARBA" id="ARBA00022443"/>
    </source>
</evidence>
<evidence type="ECO:0000256" key="7">
    <source>
        <dbReference type="PROSITE-ProRule" id="PRU00175"/>
    </source>
</evidence>
<dbReference type="STRING" id="1229664.N4U6D3"/>
<evidence type="ECO:0000256" key="1">
    <source>
        <dbReference type="ARBA" id="ARBA00008649"/>
    </source>
</evidence>
<organism evidence="12 13">
    <name type="scientific">Fusarium oxysporum f. sp. cubense (strain race 1)</name>
    <name type="common">Panama disease fungus</name>
    <dbReference type="NCBI Taxonomy" id="1229664"/>
    <lineage>
        <taxon>Eukaryota</taxon>
        <taxon>Fungi</taxon>
        <taxon>Dikarya</taxon>
        <taxon>Ascomycota</taxon>
        <taxon>Pezizomycotina</taxon>
        <taxon>Sordariomycetes</taxon>
        <taxon>Hypocreomycetidae</taxon>
        <taxon>Hypocreales</taxon>
        <taxon>Nectriaceae</taxon>
        <taxon>Fusarium</taxon>
        <taxon>Fusarium oxysporum species complex</taxon>
    </lineage>
</organism>
<feature type="domain" description="RING-type" evidence="11">
    <location>
        <begin position="16"/>
        <end position="72"/>
    </location>
</feature>
<evidence type="ECO:0000256" key="3">
    <source>
        <dbReference type="ARBA" id="ARBA00022723"/>
    </source>
</evidence>
<dbReference type="VEuPathDB" id="FungiDB:FOC1_g10013631"/>
<keyword evidence="4 7" id="KW-0863">Zinc-finger</keyword>
<dbReference type="SUPFAM" id="SSF57850">
    <property type="entry name" value="RING/U-box"/>
    <property type="match status" value="1"/>
</dbReference>
<feature type="domain" description="SH3" evidence="10">
    <location>
        <begin position="717"/>
        <end position="778"/>
    </location>
</feature>
<dbReference type="GO" id="GO:0005634">
    <property type="term" value="C:nucleus"/>
    <property type="evidence" value="ECO:0007669"/>
    <property type="project" value="TreeGrafter"/>
</dbReference>
<reference evidence="13" key="2">
    <citation type="journal article" date="2014" name="PLoS ONE">
        <title>Genome and Transcriptome Analysis of the Fungal Pathogen Fusarium oxysporum f. sp. cubense Causing Banana Vascular Wilt Disease.</title>
        <authorList>
            <person name="Guo L."/>
            <person name="Han L."/>
            <person name="Yang L."/>
            <person name="Zeng H."/>
            <person name="Fan D."/>
            <person name="Zhu Y."/>
            <person name="Feng Y."/>
            <person name="Wang G."/>
            <person name="Peng C."/>
            <person name="Jiang X."/>
            <person name="Zhou D."/>
            <person name="Ni P."/>
            <person name="Liang C."/>
            <person name="Liu L."/>
            <person name="Wang J."/>
            <person name="Mao C."/>
            <person name="Fang X."/>
            <person name="Peng M."/>
            <person name="Huang J."/>
        </authorList>
    </citation>
    <scope>NUCLEOTIDE SEQUENCE [LARGE SCALE GENOMIC DNA]</scope>
    <source>
        <strain evidence="13">race 1</strain>
    </source>
</reference>
<dbReference type="Gene3D" id="2.30.30.40">
    <property type="entry name" value="SH3 Domains"/>
    <property type="match status" value="1"/>
</dbReference>
<dbReference type="InterPro" id="IPR001841">
    <property type="entry name" value="Znf_RING"/>
</dbReference>
<evidence type="ECO:0000256" key="6">
    <source>
        <dbReference type="ARBA" id="ARBA00022843"/>
    </source>
</evidence>
<feature type="compositionally biased region" description="Basic and acidic residues" evidence="9">
    <location>
        <begin position="293"/>
        <end position="308"/>
    </location>
</feature>
<dbReference type="OrthoDB" id="1305878at2759"/>
<dbReference type="Pfam" id="PF00018">
    <property type="entry name" value="SH3_1"/>
    <property type="match status" value="1"/>
</dbReference>
<dbReference type="Proteomes" id="UP000016928">
    <property type="component" value="Unassembled WGS sequence"/>
</dbReference>
<dbReference type="PROSITE" id="PS50002">
    <property type="entry name" value="SH3"/>
    <property type="match status" value="1"/>
</dbReference>
<proteinExistence type="inferred from homology"/>
<feature type="compositionally biased region" description="Polar residues" evidence="9">
    <location>
        <begin position="411"/>
        <end position="435"/>
    </location>
</feature>
<dbReference type="InterPro" id="IPR036028">
    <property type="entry name" value="SH3-like_dom_sf"/>
</dbReference>
<dbReference type="SMART" id="SM00184">
    <property type="entry name" value="RING"/>
    <property type="match status" value="1"/>
</dbReference>
<dbReference type="PANTHER" id="PTHR16079:SF4">
    <property type="entry name" value="E3 UBIQUITIN-PROTEIN LIGASE CHFR"/>
    <property type="match status" value="1"/>
</dbReference>
<evidence type="ECO:0000256" key="4">
    <source>
        <dbReference type="ARBA" id="ARBA00022771"/>
    </source>
</evidence>
<evidence type="ECO:0000313" key="13">
    <source>
        <dbReference type="Proteomes" id="UP000016928"/>
    </source>
</evidence>
<keyword evidence="6" id="KW-0832">Ubl conjugation</keyword>
<dbReference type="SMART" id="SM00326">
    <property type="entry name" value="SH3"/>
    <property type="match status" value="1"/>
</dbReference>
<dbReference type="Pfam" id="PF00097">
    <property type="entry name" value="zf-C3HC4"/>
    <property type="match status" value="1"/>
</dbReference>
<gene>
    <name evidence="12" type="ORF">FOC1_g10013631</name>
</gene>
<dbReference type="InterPro" id="IPR017907">
    <property type="entry name" value="Znf_RING_CS"/>
</dbReference>
<dbReference type="GO" id="GO:0008270">
    <property type="term" value="F:zinc ion binding"/>
    <property type="evidence" value="ECO:0007669"/>
    <property type="project" value="UniProtKB-KW"/>
</dbReference>
<keyword evidence="3" id="KW-0479">Metal-binding</keyword>
<feature type="region of interest" description="Disordered" evidence="9">
    <location>
        <begin position="149"/>
        <end position="250"/>
    </location>
</feature>
<feature type="compositionally biased region" description="Basic and acidic residues" evidence="9">
    <location>
        <begin position="202"/>
        <end position="234"/>
    </location>
</feature>
<reference evidence="13" key="1">
    <citation type="submission" date="2012-09" db="EMBL/GenBank/DDBJ databases">
        <title>Genome sequencing and comparative transcriptomics of race 1 and race 4 of banana pathogen: Fusarium oxysporum f. sp. cubense.</title>
        <authorList>
            <person name="Fang X."/>
            <person name="Huang J."/>
        </authorList>
    </citation>
    <scope>NUCLEOTIDE SEQUENCE [LARGE SCALE GENOMIC DNA]</scope>
    <source>
        <strain evidence="13">race 1</strain>
    </source>
</reference>
<dbReference type="OMA" id="NNCVNQG"/>
<evidence type="ECO:0000256" key="9">
    <source>
        <dbReference type="SAM" id="MobiDB-lite"/>
    </source>
</evidence>
<feature type="region of interest" description="Disordered" evidence="9">
    <location>
        <begin position="548"/>
        <end position="585"/>
    </location>
</feature>